<sequence length="867" mass="98352">MIPGMQEPTLPRRHIPRSFIDIEHSAEDLIGANNPDVPSLPTRSRIQHVLLMLRDTLQTAFNSFGICRLYPRRPSFEPNKFIPSSLLARSCPIVVQGTGSEANILPPPYPFPNMTVYRLMSWMNLGSHQKSEAEVQRLVKDVLQADDFDTKHLEGFSVRRSLRELDRDEGGEKIIFPDDWIATDVTIDIPTKSNEEAPTTYTIPGFHYCPLVEVICAAFADVQASAFHLFPFKRLWKDPLDDHQERIFDELYASDAWLEAQDNIQKLPKEPNCSLERVIAGLMFFSDATHLANFGTAKAWPLYLYFGNLTKCGNTVDGSKVEHTLGEGSWVPMVNQFVNKLGSLGLDPFCMLVVDFMHECKLGTWKSLFTHLIRLLYALPGGSQLVATLDSRFHQVLTFGNGTIQKFANNTSEMKRLAARNFEDILQTFKKLSQMLRKFQRDTCAAFETMELPKERAAHQRKFAQHSEPNAISPESSGARIKQFNLATYKFHAMGDYVSTIRLFGTTDSFTTQMGELAHRALKVFYPLTSKLDFPVQLAKHERRCRVLRRVAEAGDMPPPDTHSPADASPPTSARQHHHIATSQSSPINLFAFLREHDGDPAVKNFIPKLKDHTKNTVIIPNNTIYSVHTMQIYYTTYDFRRKYDTINPRTRADVMVLSGELMPNHPYWYARVLGIYHLETWLTNGDQPTKQRLEVLWVRWLAPLRNYRSGMKYAHLPKVAFVDESDPDTFGFLDPSQVIRGAHLIPAFALERGISSLRYGKSLARPDGELDDWEAHYVGIFVDRDMFMRYTHLGVGHPAMLRRIARDCLGFEAPADAMDVVDHDADPEEVSGGEGIEEFDEEELEEGDDGEDGGGSDGDIFDDLSF</sequence>
<evidence type="ECO:0000313" key="2">
    <source>
        <dbReference type="EMBL" id="KAG1767493.1"/>
    </source>
</evidence>
<name>A0A9P6ZJ69_9AGAM</name>
<proteinExistence type="predicted"/>
<feature type="region of interest" description="Disordered" evidence="1">
    <location>
        <begin position="824"/>
        <end position="867"/>
    </location>
</feature>
<dbReference type="Proteomes" id="UP000714275">
    <property type="component" value="Unassembled WGS sequence"/>
</dbReference>
<evidence type="ECO:0000313" key="3">
    <source>
        <dbReference type="Proteomes" id="UP000714275"/>
    </source>
</evidence>
<comment type="caution">
    <text evidence="2">The sequence shown here is derived from an EMBL/GenBank/DDBJ whole genome shotgun (WGS) entry which is preliminary data.</text>
</comment>
<feature type="region of interest" description="Disordered" evidence="1">
    <location>
        <begin position="553"/>
        <end position="582"/>
    </location>
</feature>
<evidence type="ECO:0000256" key="1">
    <source>
        <dbReference type="SAM" id="MobiDB-lite"/>
    </source>
</evidence>
<dbReference type="EMBL" id="JABBWD010000086">
    <property type="protein sequence ID" value="KAG1767493.1"/>
    <property type="molecule type" value="Genomic_DNA"/>
</dbReference>
<dbReference type="OrthoDB" id="2672259at2759"/>
<dbReference type="Pfam" id="PF18759">
    <property type="entry name" value="Plavaka"/>
    <property type="match status" value="1"/>
</dbReference>
<feature type="compositionally biased region" description="Acidic residues" evidence="1">
    <location>
        <begin position="826"/>
        <end position="867"/>
    </location>
</feature>
<keyword evidence="3" id="KW-1185">Reference proteome</keyword>
<accession>A0A9P6ZJ69</accession>
<reference evidence="2" key="1">
    <citation type="journal article" date="2020" name="New Phytol.">
        <title>Comparative genomics reveals dynamic genome evolution in host specialist ectomycorrhizal fungi.</title>
        <authorList>
            <person name="Lofgren L.A."/>
            <person name="Nguyen N.H."/>
            <person name="Vilgalys R."/>
            <person name="Ruytinx J."/>
            <person name="Liao H.L."/>
            <person name="Branco S."/>
            <person name="Kuo A."/>
            <person name="LaButti K."/>
            <person name="Lipzen A."/>
            <person name="Andreopoulos W."/>
            <person name="Pangilinan J."/>
            <person name="Riley R."/>
            <person name="Hundley H."/>
            <person name="Na H."/>
            <person name="Barry K."/>
            <person name="Grigoriev I.V."/>
            <person name="Stajich J.E."/>
            <person name="Kennedy P.G."/>
        </authorList>
    </citation>
    <scope>NUCLEOTIDE SEQUENCE</scope>
    <source>
        <strain evidence="2">DOB743</strain>
    </source>
</reference>
<protein>
    <submittedName>
        <fullName evidence="2">Uncharacterized protein</fullName>
    </submittedName>
</protein>
<gene>
    <name evidence="2" type="ORF">EV702DRAFT_1203702</name>
</gene>
<dbReference type="AlphaFoldDB" id="A0A9P6ZJ69"/>
<organism evidence="2 3">
    <name type="scientific">Suillus placidus</name>
    <dbReference type="NCBI Taxonomy" id="48579"/>
    <lineage>
        <taxon>Eukaryota</taxon>
        <taxon>Fungi</taxon>
        <taxon>Dikarya</taxon>
        <taxon>Basidiomycota</taxon>
        <taxon>Agaricomycotina</taxon>
        <taxon>Agaricomycetes</taxon>
        <taxon>Agaricomycetidae</taxon>
        <taxon>Boletales</taxon>
        <taxon>Suillineae</taxon>
        <taxon>Suillaceae</taxon>
        <taxon>Suillus</taxon>
    </lineage>
</organism>
<dbReference type="InterPro" id="IPR041078">
    <property type="entry name" value="Plavaka"/>
</dbReference>